<dbReference type="RefSeq" id="WP_132700425.1">
    <property type="nucleotide sequence ID" value="NZ_SLZR01000003.1"/>
</dbReference>
<sequence>MINLDRIDRHMLMILQKEGRLSTADLSERVGLSPSPCARRLKRMEDEGLIENFQVNLNKKKAGITLTFFVEVNLNDHQAESIAKFESALSHFEEVVNAHVVSGGYDYLLEVVSQDLESYEAFTRKLHNITSLKDIQTHLSVRQVIEKSPLPVYI</sequence>
<dbReference type="InterPro" id="IPR011991">
    <property type="entry name" value="ArsR-like_HTH"/>
</dbReference>
<feature type="domain" description="HTH asnC-type" evidence="4">
    <location>
        <begin position="4"/>
        <end position="65"/>
    </location>
</feature>
<dbReference type="PANTHER" id="PTHR30154">
    <property type="entry name" value="LEUCINE-RESPONSIVE REGULATORY PROTEIN"/>
    <property type="match status" value="1"/>
</dbReference>
<dbReference type="AlphaFoldDB" id="A0A4R3IAQ5"/>
<dbReference type="InterPro" id="IPR000485">
    <property type="entry name" value="AsnC-type_HTH_dom"/>
</dbReference>
<dbReference type="InterPro" id="IPR019885">
    <property type="entry name" value="Tscrpt_reg_HTH_AsnC-type_CS"/>
</dbReference>
<dbReference type="SUPFAM" id="SSF46785">
    <property type="entry name" value="Winged helix' DNA-binding domain"/>
    <property type="match status" value="1"/>
</dbReference>
<evidence type="ECO:0000259" key="4">
    <source>
        <dbReference type="PROSITE" id="PS50956"/>
    </source>
</evidence>
<dbReference type="EMBL" id="SLZR01000003">
    <property type="protein sequence ID" value="TCS42510.1"/>
    <property type="molecule type" value="Genomic_DNA"/>
</dbReference>
<evidence type="ECO:0000256" key="2">
    <source>
        <dbReference type="ARBA" id="ARBA00023125"/>
    </source>
</evidence>
<dbReference type="InterPro" id="IPR019887">
    <property type="entry name" value="Tscrpt_reg_AsnC/Lrp_C"/>
</dbReference>
<keyword evidence="1" id="KW-0805">Transcription regulation</keyword>
<keyword evidence="3" id="KW-0804">Transcription</keyword>
<dbReference type="InterPro" id="IPR036390">
    <property type="entry name" value="WH_DNA-bd_sf"/>
</dbReference>
<dbReference type="PROSITE" id="PS50956">
    <property type="entry name" value="HTH_ASNC_2"/>
    <property type="match status" value="1"/>
</dbReference>
<proteinExistence type="predicted"/>
<evidence type="ECO:0000313" key="5">
    <source>
        <dbReference type="EMBL" id="TCS42510.1"/>
    </source>
</evidence>
<dbReference type="OrthoDB" id="8590699at2"/>
<dbReference type="PROSITE" id="PS00519">
    <property type="entry name" value="HTH_ASNC_1"/>
    <property type="match status" value="1"/>
</dbReference>
<dbReference type="GO" id="GO:0043200">
    <property type="term" value="P:response to amino acid"/>
    <property type="evidence" value="ECO:0007669"/>
    <property type="project" value="TreeGrafter"/>
</dbReference>
<dbReference type="GO" id="GO:0006355">
    <property type="term" value="P:regulation of DNA-templated transcription"/>
    <property type="evidence" value="ECO:0007669"/>
    <property type="project" value="UniProtKB-ARBA"/>
</dbReference>
<dbReference type="SMART" id="SM00344">
    <property type="entry name" value="HTH_ASNC"/>
    <property type="match status" value="1"/>
</dbReference>
<dbReference type="GO" id="GO:0043565">
    <property type="term" value="F:sequence-specific DNA binding"/>
    <property type="evidence" value="ECO:0007669"/>
    <property type="project" value="InterPro"/>
</dbReference>
<dbReference type="InterPro" id="IPR019888">
    <property type="entry name" value="Tscrpt_reg_AsnC-like"/>
</dbReference>
<keyword evidence="2" id="KW-0238">DNA-binding</keyword>
<dbReference type="PRINTS" id="PR00033">
    <property type="entry name" value="HTHASNC"/>
</dbReference>
<dbReference type="GO" id="GO:0005829">
    <property type="term" value="C:cytosol"/>
    <property type="evidence" value="ECO:0007669"/>
    <property type="project" value="TreeGrafter"/>
</dbReference>
<dbReference type="CDD" id="cd00090">
    <property type="entry name" value="HTH_ARSR"/>
    <property type="match status" value="1"/>
</dbReference>
<accession>A0A4R3IAQ5</accession>
<organism evidence="5 6">
    <name type="scientific">Reinekea marinisedimentorum</name>
    <dbReference type="NCBI Taxonomy" id="230495"/>
    <lineage>
        <taxon>Bacteria</taxon>
        <taxon>Pseudomonadati</taxon>
        <taxon>Pseudomonadota</taxon>
        <taxon>Gammaproteobacteria</taxon>
        <taxon>Oceanospirillales</taxon>
        <taxon>Saccharospirillaceae</taxon>
        <taxon>Reinekea</taxon>
    </lineage>
</organism>
<comment type="caution">
    <text evidence="5">The sequence shown here is derived from an EMBL/GenBank/DDBJ whole genome shotgun (WGS) entry which is preliminary data.</text>
</comment>
<dbReference type="Proteomes" id="UP000295793">
    <property type="component" value="Unassembled WGS sequence"/>
</dbReference>
<dbReference type="PANTHER" id="PTHR30154:SF34">
    <property type="entry name" value="TRANSCRIPTIONAL REGULATOR AZLB"/>
    <property type="match status" value="1"/>
</dbReference>
<name>A0A4R3IAQ5_9GAMM</name>
<dbReference type="Pfam" id="PF01037">
    <property type="entry name" value="AsnC_trans_reg"/>
    <property type="match status" value="1"/>
</dbReference>
<dbReference type="Pfam" id="PF13412">
    <property type="entry name" value="HTH_24"/>
    <property type="match status" value="1"/>
</dbReference>
<dbReference type="InterPro" id="IPR036388">
    <property type="entry name" value="WH-like_DNA-bd_sf"/>
</dbReference>
<reference evidence="5 6" key="1">
    <citation type="submission" date="2019-03" db="EMBL/GenBank/DDBJ databases">
        <title>Genomic Encyclopedia of Archaeal and Bacterial Type Strains, Phase II (KMG-II): from individual species to whole genera.</title>
        <authorList>
            <person name="Goeker M."/>
        </authorList>
    </citation>
    <scope>NUCLEOTIDE SEQUENCE [LARGE SCALE GENOMIC DNA]</scope>
    <source>
        <strain evidence="5 6">DSM 15388</strain>
    </source>
</reference>
<evidence type="ECO:0000256" key="3">
    <source>
        <dbReference type="ARBA" id="ARBA00023163"/>
    </source>
</evidence>
<protein>
    <submittedName>
        <fullName evidence="5">Lrp/AsnC family leucine-responsive transcriptional regulator</fullName>
    </submittedName>
</protein>
<keyword evidence="6" id="KW-1185">Reference proteome</keyword>
<evidence type="ECO:0000256" key="1">
    <source>
        <dbReference type="ARBA" id="ARBA00023015"/>
    </source>
</evidence>
<dbReference type="Gene3D" id="3.30.70.920">
    <property type="match status" value="1"/>
</dbReference>
<dbReference type="Gene3D" id="1.10.10.10">
    <property type="entry name" value="Winged helix-like DNA-binding domain superfamily/Winged helix DNA-binding domain"/>
    <property type="match status" value="1"/>
</dbReference>
<gene>
    <name evidence="5" type="ORF">BCF53_103171</name>
</gene>
<evidence type="ECO:0000313" key="6">
    <source>
        <dbReference type="Proteomes" id="UP000295793"/>
    </source>
</evidence>